<evidence type="ECO:0000259" key="6">
    <source>
        <dbReference type="Pfam" id="PF00155"/>
    </source>
</evidence>
<dbReference type="SUPFAM" id="SSF53383">
    <property type="entry name" value="PLP-dependent transferases"/>
    <property type="match status" value="1"/>
</dbReference>
<comment type="cofactor">
    <cofactor evidence="1">
        <name>pyridoxal 5'-phosphate</name>
        <dbReference type="ChEBI" id="CHEBI:597326"/>
    </cofactor>
</comment>
<dbReference type="InterPro" id="IPR051798">
    <property type="entry name" value="Class-II_PLP-Dep_Aminotrans"/>
</dbReference>
<feature type="domain" description="Aminotransferase class I/classII large" evidence="6">
    <location>
        <begin position="73"/>
        <end position="383"/>
    </location>
</feature>
<gene>
    <name evidence="7" type="ORF">FHW16_001290</name>
</gene>
<evidence type="ECO:0000256" key="5">
    <source>
        <dbReference type="ARBA" id="ARBA00037974"/>
    </source>
</evidence>
<dbReference type="PANTHER" id="PTHR43525:SF1">
    <property type="entry name" value="PROTEIN MALY"/>
    <property type="match status" value="1"/>
</dbReference>
<reference evidence="7 8" key="1">
    <citation type="submission" date="2020-07" db="EMBL/GenBank/DDBJ databases">
        <title>Genomic Encyclopedia of Type Strains, Phase IV (KMG-V): Genome sequencing to study the core and pangenomes of soil and plant-associated prokaryotes.</title>
        <authorList>
            <person name="Whitman W."/>
        </authorList>
    </citation>
    <scope>NUCLEOTIDE SEQUENCE [LARGE SCALE GENOMIC DNA]</scope>
    <source>
        <strain evidence="7 8">AN3</strain>
    </source>
</reference>
<dbReference type="Gene3D" id="3.90.1150.10">
    <property type="entry name" value="Aspartate Aminotransferase, domain 1"/>
    <property type="match status" value="1"/>
</dbReference>
<dbReference type="GO" id="GO:0030170">
    <property type="term" value="F:pyridoxal phosphate binding"/>
    <property type="evidence" value="ECO:0007669"/>
    <property type="project" value="InterPro"/>
</dbReference>
<evidence type="ECO:0000313" key="8">
    <source>
        <dbReference type="Proteomes" id="UP000549052"/>
    </source>
</evidence>
<dbReference type="Gene3D" id="3.40.640.10">
    <property type="entry name" value="Type I PLP-dependent aspartate aminotransferase-like (Major domain)"/>
    <property type="match status" value="1"/>
</dbReference>
<name>A0A839EGV2_9HYPH</name>
<dbReference type="InterPro" id="IPR004839">
    <property type="entry name" value="Aminotransferase_I/II_large"/>
</dbReference>
<dbReference type="Proteomes" id="UP000549052">
    <property type="component" value="Unassembled WGS sequence"/>
</dbReference>
<dbReference type="AlphaFoldDB" id="A0A839EGV2"/>
<dbReference type="Pfam" id="PF00155">
    <property type="entry name" value="Aminotran_1_2"/>
    <property type="match status" value="1"/>
</dbReference>
<dbReference type="EMBL" id="JACGXN010000001">
    <property type="protein sequence ID" value="MBA8877608.1"/>
    <property type="molecule type" value="Genomic_DNA"/>
</dbReference>
<keyword evidence="4 7" id="KW-0456">Lyase</keyword>
<accession>A0A839EGV2</accession>
<dbReference type="PANTHER" id="PTHR43525">
    <property type="entry name" value="PROTEIN MALY"/>
    <property type="match status" value="1"/>
</dbReference>
<dbReference type="GO" id="GO:0047804">
    <property type="term" value="F:cysteine-S-conjugate beta-lyase activity"/>
    <property type="evidence" value="ECO:0007669"/>
    <property type="project" value="UniProtKB-EC"/>
</dbReference>
<dbReference type="RefSeq" id="WP_182548257.1">
    <property type="nucleotide sequence ID" value="NZ_JACGXN010000001.1"/>
</dbReference>
<evidence type="ECO:0000313" key="7">
    <source>
        <dbReference type="EMBL" id="MBA8877608.1"/>
    </source>
</evidence>
<evidence type="ECO:0000256" key="1">
    <source>
        <dbReference type="ARBA" id="ARBA00001933"/>
    </source>
</evidence>
<sequence length="391" mass="43630">MNSRLVIPEQELRQRRNAKWSHYSDDVLPAWIAEMDYRVAEPIQAIINRIALEQDYGYPERGGGKPDELLSHTFATRMKQLYGWQPAPEAIQFISAIDQAILTALLAFTEPGDGIIVQTPCYPPFYDVMKAAGRHFIKNPMIRGGDRYEIDFEHLRKISGKGAKVLLLCNPQNPTGRVFDRSELQAIAEIAIRHDLLVICDEIHSDLVYAPDRHTPLAALGPEIAARTITLNSASKGFNLPGLYCGVMCFGDTRLAARCHAKMPRRLMGQPNTFGLDATIAAWTQGADWAKAALAMLAARRGQLIEHVRMHLPDLGVFQPQGTYLAWLDLTALDLKEPASQFLLREGKVAAMPGEWFDSKAEGFVRINFATSEPILTEILERIISAVRSRG</sequence>
<dbReference type="InterPro" id="IPR015424">
    <property type="entry name" value="PyrdxlP-dep_Trfase"/>
</dbReference>
<dbReference type="InterPro" id="IPR015421">
    <property type="entry name" value="PyrdxlP-dep_Trfase_major"/>
</dbReference>
<evidence type="ECO:0000256" key="2">
    <source>
        <dbReference type="ARBA" id="ARBA00012224"/>
    </source>
</evidence>
<keyword evidence="3" id="KW-0663">Pyridoxal phosphate</keyword>
<dbReference type="EC" id="4.4.1.13" evidence="2"/>
<comment type="similarity">
    <text evidence="5">Belongs to the class-II pyridoxal-phosphate-dependent aminotransferase family. MalY/PatB cystathionine beta-lyase subfamily.</text>
</comment>
<evidence type="ECO:0000256" key="4">
    <source>
        <dbReference type="ARBA" id="ARBA00023239"/>
    </source>
</evidence>
<protein>
    <recommendedName>
        <fullName evidence="2">cysteine-S-conjugate beta-lyase</fullName>
        <ecNumber evidence="2">4.4.1.13</ecNumber>
    </recommendedName>
</protein>
<dbReference type="InterPro" id="IPR015422">
    <property type="entry name" value="PyrdxlP-dep_Trfase_small"/>
</dbReference>
<comment type="caution">
    <text evidence="7">The sequence shown here is derived from an EMBL/GenBank/DDBJ whole genome shotgun (WGS) entry which is preliminary data.</text>
</comment>
<evidence type="ECO:0000256" key="3">
    <source>
        <dbReference type="ARBA" id="ARBA00022898"/>
    </source>
</evidence>
<proteinExistence type="inferred from homology"/>
<organism evidence="7 8">
    <name type="scientific">Phyllobacterium myrsinacearum</name>
    <dbReference type="NCBI Taxonomy" id="28101"/>
    <lineage>
        <taxon>Bacteria</taxon>
        <taxon>Pseudomonadati</taxon>
        <taxon>Pseudomonadota</taxon>
        <taxon>Alphaproteobacteria</taxon>
        <taxon>Hyphomicrobiales</taxon>
        <taxon>Phyllobacteriaceae</taxon>
        <taxon>Phyllobacterium</taxon>
    </lineage>
</organism>
<keyword evidence="8" id="KW-1185">Reference proteome</keyword>
<dbReference type="CDD" id="cd00609">
    <property type="entry name" value="AAT_like"/>
    <property type="match status" value="1"/>
</dbReference>